<evidence type="ECO:0000259" key="2">
    <source>
        <dbReference type="Pfam" id="PF09076"/>
    </source>
</evidence>
<dbReference type="Proteomes" id="UP001501822">
    <property type="component" value="Unassembled WGS sequence"/>
</dbReference>
<proteinExistence type="predicted"/>
<dbReference type="InterPro" id="IPR011024">
    <property type="entry name" value="G_crystallin-like"/>
</dbReference>
<keyword evidence="4" id="KW-1185">Reference proteome</keyword>
<reference evidence="3 4" key="1">
    <citation type="journal article" date="2019" name="Int. J. Syst. Evol. Microbiol.">
        <title>The Global Catalogue of Microorganisms (GCM) 10K type strain sequencing project: providing services to taxonomists for standard genome sequencing and annotation.</title>
        <authorList>
            <consortium name="The Broad Institute Genomics Platform"/>
            <consortium name="The Broad Institute Genome Sequencing Center for Infectious Disease"/>
            <person name="Wu L."/>
            <person name="Ma J."/>
        </authorList>
    </citation>
    <scope>NUCLEOTIDE SEQUENCE [LARGE SCALE GENOMIC DNA]</scope>
    <source>
        <strain evidence="3 4">JCM 3146</strain>
    </source>
</reference>
<keyword evidence="1" id="KW-0732">Signal</keyword>
<evidence type="ECO:0000313" key="3">
    <source>
        <dbReference type="EMBL" id="GAA0335651.1"/>
    </source>
</evidence>
<dbReference type="Gene3D" id="2.60.20.30">
    <property type="match status" value="1"/>
</dbReference>
<dbReference type="InterPro" id="IPR015161">
    <property type="entry name" value="Sklp_toxin_b/g_crystallin"/>
</dbReference>
<gene>
    <name evidence="3" type="ORF">GCM10010151_26690</name>
</gene>
<comment type="caution">
    <text evidence="3">The sequence shown here is derived from an EMBL/GenBank/DDBJ whole genome shotgun (WGS) entry which is preliminary data.</text>
</comment>
<dbReference type="EMBL" id="BAAABM010000016">
    <property type="protein sequence ID" value="GAA0335651.1"/>
    <property type="molecule type" value="Genomic_DNA"/>
</dbReference>
<evidence type="ECO:0000313" key="4">
    <source>
        <dbReference type="Proteomes" id="UP001501822"/>
    </source>
</evidence>
<sequence>MFSFIRKPLKRASITVGAAALVLSFIPGQAFAIDRVSCGPTDYLQLWYHDGSGYSDTMCFANAGTDYPWQGQARWIDKVSTGNNDVVIHDQNGTDVYISRNNIVTYPNRPMSTSHVTIQ</sequence>
<evidence type="ECO:0000256" key="1">
    <source>
        <dbReference type="SAM" id="SignalP"/>
    </source>
</evidence>
<dbReference type="InterPro" id="IPR015791">
    <property type="entry name" value="Antimic/Inh_G_crystallin-like"/>
</dbReference>
<dbReference type="SUPFAM" id="SSF49695">
    <property type="entry name" value="gamma-Crystallin-like"/>
    <property type="match status" value="1"/>
</dbReference>
<dbReference type="RefSeq" id="WP_252803024.1">
    <property type="nucleotide sequence ID" value="NZ_BAAABM010000016.1"/>
</dbReference>
<dbReference type="Pfam" id="PF09076">
    <property type="entry name" value="Crystall_2"/>
    <property type="match status" value="1"/>
</dbReference>
<feature type="chain" id="PRO_5045271760" description="Streptomyces killer toxin-like beta/gamma crystallin domain-containing protein" evidence="1">
    <location>
        <begin position="33"/>
        <end position="119"/>
    </location>
</feature>
<feature type="signal peptide" evidence="1">
    <location>
        <begin position="1"/>
        <end position="32"/>
    </location>
</feature>
<name>A0ABN0WFF2_9ACTN</name>
<accession>A0ABN0WFF2</accession>
<feature type="domain" description="Streptomyces killer toxin-like beta/gamma crystallin" evidence="2">
    <location>
        <begin position="52"/>
        <end position="111"/>
    </location>
</feature>
<organism evidence="3 4">
    <name type="scientific">Actinoallomurus spadix</name>
    <dbReference type="NCBI Taxonomy" id="79912"/>
    <lineage>
        <taxon>Bacteria</taxon>
        <taxon>Bacillati</taxon>
        <taxon>Actinomycetota</taxon>
        <taxon>Actinomycetes</taxon>
        <taxon>Streptosporangiales</taxon>
        <taxon>Thermomonosporaceae</taxon>
        <taxon>Actinoallomurus</taxon>
    </lineage>
</organism>
<protein>
    <recommendedName>
        <fullName evidence="2">Streptomyces killer toxin-like beta/gamma crystallin domain-containing protein</fullName>
    </recommendedName>
</protein>